<dbReference type="InterPro" id="IPR017871">
    <property type="entry name" value="ABC_transporter-like_CS"/>
</dbReference>
<keyword evidence="3" id="KW-0813">Transport</keyword>
<evidence type="ECO:0000313" key="11">
    <source>
        <dbReference type="Proteomes" id="UP000288024"/>
    </source>
</evidence>
<gene>
    <name evidence="10" type="ORF">EM808_15630</name>
</gene>
<keyword evidence="5" id="KW-0547">Nucleotide-binding</keyword>
<keyword evidence="6 10" id="KW-0067">ATP-binding</keyword>
<keyword evidence="7" id="KW-1278">Translocase</keyword>
<feature type="domain" description="ABC transporter" evidence="9">
    <location>
        <begin position="295"/>
        <end position="530"/>
    </location>
</feature>
<comment type="caution">
    <text evidence="10">The sequence shown here is derived from an EMBL/GenBank/DDBJ whole genome shotgun (WGS) entry which is preliminary data.</text>
</comment>
<keyword evidence="11" id="KW-1185">Reference proteome</keyword>
<keyword evidence="8" id="KW-0472">Membrane</keyword>
<dbReference type="AlphaFoldDB" id="A0A437K8N3"/>
<dbReference type="NCBIfam" id="NF010167">
    <property type="entry name" value="PRK13648.1"/>
    <property type="match status" value="2"/>
</dbReference>
<dbReference type="SMART" id="SM00382">
    <property type="entry name" value="AAA"/>
    <property type="match status" value="2"/>
</dbReference>
<dbReference type="InterPro" id="IPR015856">
    <property type="entry name" value="ABC_transpr_CbiO/EcfA_su"/>
</dbReference>
<comment type="similarity">
    <text evidence="2">Belongs to the ABC transporter superfamily.</text>
</comment>
<dbReference type="GO" id="GO:0005524">
    <property type="term" value="F:ATP binding"/>
    <property type="evidence" value="ECO:0007669"/>
    <property type="project" value="UniProtKB-KW"/>
</dbReference>
<comment type="subcellular location">
    <subcellularLocation>
        <location evidence="1">Cell membrane</location>
        <topology evidence="1">Peripheral membrane protein</topology>
    </subcellularLocation>
</comment>
<dbReference type="InterPro" id="IPR027417">
    <property type="entry name" value="P-loop_NTPase"/>
</dbReference>
<dbReference type="GO" id="GO:0043190">
    <property type="term" value="C:ATP-binding cassette (ABC) transporter complex"/>
    <property type="evidence" value="ECO:0007669"/>
    <property type="project" value="TreeGrafter"/>
</dbReference>
<dbReference type="InterPro" id="IPR050095">
    <property type="entry name" value="ECF_ABC_transporter_ATP-bd"/>
</dbReference>
<dbReference type="InterPro" id="IPR003439">
    <property type="entry name" value="ABC_transporter-like_ATP-bd"/>
</dbReference>
<organism evidence="10 11">
    <name type="scientific">Niallia taxi</name>
    <dbReference type="NCBI Taxonomy" id="2499688"/>
    <lineage>
        <taxon>Bacteria</taxon>
        <taxon>Bacillati</taxon>
        <taxon>Bacillota</taxon>
        <taxon>Bacilli</taxon>
        <taxon>Bacillales</taxon>
        <taxon>Bacillaceae</taxon>
        <taxon>Niallia</taxon>
    </lineage>
</organism>
<dbReference type="Pfam" id="PF00005">
    <property type="entry name" value="ABC_tran"/>
    <property type="match status" value="2"/>
</dbReference>
<dbReference type="SUPFAM" id="SSF52540">
    <property type="entry name" value="P-loop containing nucleoside triphosphate hydrolases"/>
    <property type="match status" value="2"/>
</dbReference>
<evidence type="ECO:0000256" key="2">
    <source>
        <dbReference type="ARBA" id="ARBA00005417"/>
    </source>
</evidence>
<dbReference type="GO" id="GO:0042626">
    <property type="term" value="F:ATPase-coupled transmembrane transporter activity"/>
    <property type="evidence" value="ECO:0007669"/>
    <property type="project" value="TreeGrafter"/>
</dbReference>
<evidence type="ECO:0000256" key="3">
    <source>
        <dbReference type="ARBA" id="ARBA00022448"/>
    </source>
</evidence>
<dbReference type="InterPro" id="IPR003593">
    <property type="entry name" value="AAA+_ATPase"/>
</dbReference>
<evidence type="ECO:0000256" key="5">
    <source>
        <dbReference type="ARBA" id="ARBA00022741"/>
    </source>
</evidence>
<sequence length="568" mass="63797">MNKIIDIQNVSFTYPNEEEAILKNVSITVEKGEFLAVIGGNGSGKSTLCKLLNGLIPHYYTGDFEGEACINGLNITSNTVADLSEHVGYVYQDFENQIVQARVIEDAAFAPLHFGYADYMERAREALRIVGLEDYENEFVWQLSGGQKHLLALAGCLALNPKIIVLDEPIAQLDPYHAKSMYDVLKKLHQQFEKTIIVIEHHTEFIAEFCSTVLLVDNGRVVWKRPVREALTAVEDLTARNIYPPQVTQAADRLNVNHAAVPITLEEAGNSFAHFVKKENPITDFPSMKSSETIAEFKDVNFLYQTVERSYKQILQDINITFSKGEKVALVGNNGAGKSTLLRLLTGFRKPNAGTVSIKGKSTAKQSPEKLADIVTYIYQNPEQMFIEDSVRKDVEFFLKARKQQGYEEIVDHILELFQLSELQHKDSRLMSGGQQRRASLAIGAAMNPAIILLDEPTANLDIATRKHLTQFIDKLAVRTELVLIATHDMQLVSEWATRVVVMNNGQVIYDGDKEGLFSNSLLMRRAGIIPPQIVELSHKLNITPAKYTIDSFIDFFQEESAWIMQKT</sequence>
<dbReference type="PROSITE" id="PS50893">
    <property type="entry name" value="ABC_TRANSPORTER_2"/>
    <property type="match status" value="2"/>
</dbReference>
<dbReference type="RefSeq" id="WP_127739150.1">
    <property type="nucleotide sequence ID" value="NZ_RZTZ01000006.1"/>
</dbReference>
<dbReference type="PANTHER" id="PTHR43553">
    <property type="entry name" value="HEAVY METAL TRANSPORTER"/>
    <property type="match status" value="1"/>
</dbReference>
<dbReference type="CDD" id="cd03225">
    <property type="entry name" value="ABC_cobalt_CbiO_domain1"/>
    <property type="match status" value="2"/>
</dbReference>
<accession>A0A437K8N3</accession>
<name>A0A437K8N3_9BACI</name>
<dbReference type="Gene3D" id="3.40.50.300">
    <property type="entry name" value="P-loop containing nucleotide triphosphate hydrolases"/>
    <property type="match status" value="2"/>
</dbReference>
<evidence type="ECO:0000256" key="6">
    <source>
        <dbReference type="ARBA" id="ARBA00022840"/>
    </source>
</evidence>
<evidence type="ECO:0000256" key="1">
    <source>
        <dbReference type="ARBA" id="ARBA00004202"/>
    </source>
</evidence>
<feature type="domain" description="ABC transporter" evidence="9">
    <location>
        <begin position="5"/>
        <end position="243"/>
    </location>
</feature>
<proteinExistence type="inferred from homology"/>
<dbReference type="PROSITE" id="PS00211">
    <property type="entry name" value="ABC_TRANSPORTER_1"/>
    <property type="match status" value="1"/>
</dbReference>
<dbReference type="GO" id="GO:0016887">
    <property type="term" value="F:ATP hydrolysis activity"/>
    <property type="evidence" value="ECO:0007669"/>
    <property type="project" value="InterPro"/>
</dbReference>
<evidence type="ECO:0000256" key="7">
    <source>
        <dbReference type="ARBA" id="ARBA00022967"/>
    </source>
</evidence>
<dbReference type="Proteomes" id="UP000288024">
    <property type="component" value="Unassembled WGS sequence"/>
</dbReference>
<protein>
    <submittedName>
        <fullName evidence="10">ABC transporter ATP-binding protein</fullName>
    </submittedName>
</protein>
<evidence type="ECO:0000256" key="4">
    <source>
        <dbReference type="ARBA" id="ARBA00022475"/>
    </source>
</evidence>
<dbReference type="EMBL" id="RZTZ01000006">
    <property type="protein sequence ID" value="RVT60679.1"/>
    <property type="molecule type" value="Genomic_DNA"/>
</dbReference>
<evidence type="ECO:0000256" key="8">
    <source>
        <dbReference type="ARBA" id="ARBA00023136"/>
    </source>
</evidence>
<reference evidence="10 11" key="1">
    <citation type="submission" date="2019-01" db="EMBL/GenBank/DDBJ databases">
        <title>Bacillus sp. M5HDSG1-1, whole genome shotgun sequence.</title>
        <authorList>
            <person name="Tuo L."/>
        </authorList>
    </citation>
    <scope>NUCLEOTIDE SEQUENCE [LARGE SCALE GENOMIC DNA]</scope>
    <source>
        <strain evidence="10 11">M5HDSG1-1</strain>
    </source>
</reference>
<evidence type="ECO:0000259" key="9">
    <source>
        <dbReference type="PROSITE" id="PS50893"/>
    </source>
</evidence>
<keyword evidence="4" id="KW-1003">Cell membrane</keyword>
<evidence type="ECO:0000313" key="10">
    <source>
        <dbReference type="EMBL" id="RVT60679.1"/>
    </source>
</evidence>